<dbReference type="Gene3D" id="3.90.15.10">
    <property type="entry name" value="Topoisomerase I, Chain A, domain 3"/>
    <property type="match status" value="1"/>
</dbReference>
<dbReference type="PROSITE" id="PS52038">
    <property type="entry name" value="TOPO_IB_2"/>
    <property type="match status" value="1"/>
</dbReference>
<accession>F8NUY2</accession>
<dbReference type="SMART" id="SM00435">
    <property type="entry name" value="TOPEUc"/>
    <property type="match status" value="1"/>
</dbReference>
<dbReference type="EC" id="5.6.2.1" evidence="7"/>
<evidence type="ECO:0000256" key="5">
    <source>
        <dbReference type="ARBA" id="ARBA00023235"/>
    </source>
</evidence>
<organism>
    <name type="scientific">Serpula lacrymans var. lacrymans (strain S7.9)</name>
    <name type="common">Dry rot fungus</name>
    <dbReference type="NCBI Taxonomy" id="578457"/>
    <lineage>
        <taxon>Eukaryota</taxon>
        <taxon>Fungi</taxon>
        <taxon>Dikarya</taxon>
        <taxon>Basidiomycota</taxon>
        <taxon>Agaricomycotina</taxon>
        <taxon>Agaricomycetes</taxon>
        <taxon>Agaricomycetidae</taxon>
        <taxon>Boletales</taxon>
        <taxon>Coniophorineae</taxon>
        <taxon>Serpulaceae</taxon>
        <taxon>Serpula</taxon>
    </lineage>
</organism>
<dbReference type="InterPro" id="IPR013034">
    <property type="entry name" value="DNA_topo_DNA_db_N_dom1"/>
</dbReference>
<dbReference type="AlphaFoldDB" id="F8NUY2"/>
<dbReference type="Proteomes" id="UP000008064">
    <property type="component" value="Unassembled WGS sequence"/>
</dbReference>
<dbReference type="InterPro" id="IPR013500">
    <property type="entry name" value="TopoI_cat_euk"/>
</dbReference>
<dbReference type="GO" id="GO:0006265">
    <property type="term" value="P:DNA topological change"/>
    <property type="evidence" value="ECO:0007669"/>
    <property type="project" value="UniProtKB-UniRule"/>
</dbReference>
<dbReference type="GO" id="GO:0006260">
    <property type="term" value="P:DNA replication"/>
    <property type="evidence" value="ECO:0007669"/>
    <property type="project" value="TreeGrafter"/>
</dbReference>
<dbReference type="HOGENOM" id="CLU_009193_1_0_1"/>
<evidence type="ECO:0000256" key="1">
    <source>
        <dbReference type="ARBA" id="ARBA00000213"/>
    </source>
</evidence>
<name>F8NUY2_SERL9</name>
<dbReference type="PANTHER" id="PTHR10290:SF3">
    <property type="entry name" value="DNA TOPOISOMERASE 1"/>
    <property type="match status" value="1"/>
</dbReference>
<evidence type="ECO:0000259" key="10">
    <source>
        <dbReference type="SMART" id="SM00435"/>
    </source>
</evidence>
<dbReference type="FunFam" id="1.10.10.41:FF:000001">
    <property type="entry name" value="DNA topoisomerase I"/>
    <property type="match status" value="1"/>
</dbReference>
<comment type="similarity">
    <text evidence="2 6 7">Belongs to the type IB topoisomerase family.</text>
</comment>
<dbReference type="Pfam" id="PF01028">
    <property type="entry name" value="Topoisom_I"/>
    <property type="match status" value="1"/>
</dbReference>
<dbReference type="SUPFAM" id="SSF56349">
    <property type="entry name" value="DNA breaking-rejoining enzymes"/>
    <property type="match status" value="1"/>
</dbReference>
<dbReference type="RefSeq" id="XP_007317419.1">
    <property type="nucleotide sequence ID" value="XM_007317357.1"/>
</dbReference>
<dbReference type="InterPro" id="IPR025834">
    <property type="entry name" value="TopoI_C_dom"/>
</dbReference>
<dbReference type="OrthoDB" id="47179at2759"/>
<evidence type="ECO:0000256" key="8">
    <source>
        <dbReference type="SAM" id="Coils"/>
    </source>
</evidence>
<feature type="compositionally biased region" description="Basic and acidic residues" evidence="9">
    <location>
        <begin position="10"/>
        <end position="19"/>
    </location>
</feature>
<feature type="compositionally biased region" description="Low complexity" evidence="9">
    <location>
        <begin position="89"/>
        <end position="102"/>
    </location>
</feature>
<dbReference type="SUPFAM" id="SSF56741">
    <property type="entry name" value="Eukaryotic DNA topoisomerase I, N-terminal DNA-binding fragment"/>
    <property type="match status" value="1"/>
</dbReference>
<keyword evidence="5 6" id="KW-0413">Isomerase</keyword>
<dbReference type="KEGG" id="sla:SERLADRAFT_448281"/>
<dbReference type="InterPro" id="IPR008336">
    <property type="entry name" value="TopoI_DNA-bd_euk"/>
</dbReference>
<dbReference type="GO" id="GO:0003677">
    <property type="term" value="F:DNA binding"/>
    <property type="evidence" value="ECO:0007669"/>
    <property type="project" value="UniProtKB-UniRule"/>
</dbReference>
<gene>
    <name evidence="11" type="ORF">SERLADRAFT_448281</name>
</gene>
<dbReference type="PANTHER" id="PTHR10290">
    <property type="entry name" value="DNA TOPOISOMERASE I"/>
    <property type="match status" value="1"/>
</dbReference>
<dbReference type="Pfam" id="PF14370">
    <property type="entry name" value="Topo_C_assoc"/>
    <property type="match status" value="1"/>
</dbReference>
<reference evidence="11" key="1">
    <citation type="submission" date="2011-04" db="EMBL/GenBank/DDBJ databases">
        <title>Evolution of plant cell wall degrading machinery underlies the functional diversity of forest fungi.</title>
        <authorList>
            <consortium name="US DOE Joint Genome Institute (JGI-PGF)"/>
            <person name="Eastwood D.C."/>
            <person name="Floudas D."/>
            <person name="Binder M."/>
            <person name="Majcherczyk A."/>
            <person name="Schneider P."/>
            <person name="Aerts A."/>
            <person name="Asiegbu F.O."/>
            <person name="Baker S.E."/>
            <person name="Barry K."/>
            <person name="Bendiksby M."/>
            <person name="Blumentritt M."/>
            <person name="Coutinho P.M."/>
            <person name="Cullen D."/>
            <person name="Cullen D."/>
            <person name="Gathman A."/>
            <person name="Goodell B."/>
            <person name="Henrissat B."/>
            <person name="Ihrmark K."/>
            <person name="Kauserud H."/>
            <person name="Kohler A."/>
            <person name="LaButti K."/>
            <person name="Lapidus A."/>
            <person name="Lavin J.L."/>
            <person name="Lee Y.-H."/>
            <person name="Lindquist E."/>
            <person name="Lilly W."/>
            <person name="Lucas S."/>
            <person name="Morin E."/>
            <person name="Murat C."/>
            <person name="Oguiza J.A."/>
            <person name="Park J."/>
            <person name="Pisabarro A.G."/>
            <person name="Riley R."/>
            <person name="Rosling A."/>
            <person name="Salamov A."/>
            <person name="Schmidt O."/>
            <person name="Schmutz J."/>
            <person name="Skrede I."/>
            <person name="Stenlid J."/>
            <person name="Wiebenga A."/>
            <person name="Xie X."/>
            <person name="Kues U."/>
            <person name="Hibbett D.S."/>
            <person name="Hoffmeister D."/>
            <person name="Hogberg N."/>
            <person name="Martin F."/>
            <person name="Grigoriev I.V."/>
            <person name="Watkinson S.C."/>
        </authorList>
    </citation>
    <scope>NUCLEOTIDE SEQUENCE</scope>
    <source>
        <strain evidence="11">S7.9</strain>
    </source>
</reference>
<dbReference type="InterPro" id="IPR013030">
    <property type="entry name" value="DNA_topo_DNA_db_N_dom2"/>
</dbReference>
<evidence type="ECO:0000256" key="9">
    <source>
        <dbReference type="SAM" id="MobiDB-lite"/>
    </source>
</evidence>
<feature type="compositionally biased region" description="Low complexity" evidence="9">
    <location>
        <begin position="24"/>
        <end position="34"/>
    </location>
</feature>
<dbReference type="InterPro" id="IPR048045">
    <property type="entry name" value="Topoisomer_I_DNA-bd"/>
</dbReference>
<keyword evidence="3 6" id="KW-0799">Topoisomerase</keyword>
<dbReference type="CDD" id="cd03488">
    <property type="entry name" value="Topoisomer_IB_N_htopoI_like"/>
    <property type="match status" value="1"/>
</dbReference>
<proteinExistence type="inferred from homology"/>
<feature type="compositionally biased region" description="Basic and acidic residues" evidence="9">
    <location>
        <begin position="147"/>
        <end position="157"/>
    </location>
</feature>
<dbReference type="InterPro" id="IPR013499">
    <property type="entry name" value="TopoI_euk"/>
</dbReference>
<protein>
    <recommendedName>
        <fullName evidence="7">DNA topoisomerase I</fullName>
        <ecNumber evidence="7">5.6.2.1</ecNumber>
    </recommendedName>
    <alternativeName>
        <fullName evidence="7">DNA topoisomerase 1</fullName>
    </alternativeName>
</protein>
<dbReference type="InterPro" id="IPR036202">
    <property type="entry name" value="TopoI_DNA-bd_euk_N_sf"/>
</dbReference>
<dbReference type="InterPro" id="IPR001631">
    <property type="entry name" value="TopoI"/>
</dbReference>
<evidence type="ECO:0000256" key="6">
    <source>
        <dbReference type="PROSITE-ProRule" id="PRU01382"/>
    </source>
</evidence>
<evidence type="ECO:0000313" key="11">
    <source>
        <dbReference type="EMBL" id="EGO25297.1"/>
    </source>
</evidence>
<dbReference type="Gene3D" id="1.10.10.41">
    <property type="entry name" value="Yeast DNA topoisomerase - domain 1"/>
    <property type="match status" value="1"/>
</dbReference>
<dbReference type="InterPro" id="IPR014711">
    <property type="entry name" value="TopoI_cat_a-hlx-sub_euk"/>
</dbReference>
<keyword evidence="8" id="KW-0175">Coiled coil</keyword>
<comment type="catalytic activity">
    <reaction evidence="1 6 7">
        <text>ATP-independent breakage of single-stranded DNA, followed by passage and rejoining.</text>
        <dbReference type="EC" id="5.6.2.1"/>
    </reaction>
</comment>
<dbReference type="InterPro" id="IPR011010">
    <property type="entry name" value="DNA_brk_join_enz"/>
</dbReference>
<dbReference type="Gene3D" id="2.170.11.10">
    <property type="entry name" value="DNA Topoisomerase I, domain 2"/>
    <property type="match status" value="1"/>
</dbReference>
<feature type="compositionally biased region" description="Basic residues" evidence="9">
    <location>
        <begin position="197"/>
        <end position="207"/>
    </location>
</feature>
<feature type="domain" description="DNA topoisomerase I eukaryotic-type" evidence="10">
    <location>
        <begin position="414"/>
        <end position="861"/>
    </location>
</feature>
<dbReference type="InterPro" id="IPR051062">
    <property type="entry name" value="Topoisomerase_IB"/>
</dbReference>
<feature type="compositionally biased region" description="Acidic residues" evidence="9">
    <location>
        <begin position="35"/>
        <end position="50"/>
    </location>
</feature>
<sequence length="888" mass="101131">MSSNALTSSDDDRPLDKRYQTGLNGHVVTNGNGNVDDDSSDSAMSEDDDLPLSQTARPNAGGRQLAGSSKRKRPHNVESSSSDDDTPLASSPAKQSKSAAISMPGAVEATVLPPPPSKMGFDGSETSKIKVKRMAQKSAVPPKKKVKKEETGHKEGGDDGSSSEDDAPIIKKAAKRKAKVKVESEAEPSSEEEKLSVKKARKRASTKKVKEEEGSVSEAPKVKKKVKGEPQGSAKKVKGSKKEELDEGEEVYRWWEAQQANGDGEEKWQTLEHSGVIFPPPYEPLPSHVKMKYNGKPVDLDPIAEEVAGFYAAMLETEHAQDNTFNKNFFEDWKKVLKDAPPRNKIKITNFEHCDFRPMYEYFEGEKAKKKAMTTAEKKELKKQKDAYEEKYVTCVLDGRKEKVGNFRVEPPGLFRGRGDHPKKGALKFRVRPEDITINIGAESHIPIPNMPGTWKQIIHDKTVTWLANWVENINGNHKYVFLAAGSSLKGQSDMSKFEKARELKKHVDRIRQDYNADLRSKIMADRQRATAMYFIDRLALRAGNEKGEDEADTVGCCSLRCEHVTLEAPNFIIFDFLGKDSIRYYNRVAVEFQVFKNIRYFKENKEDNDNLFDRVNTTLLNKHLQSYMKGLTAKVFRTYNASITFQEQLDESTPENATVQEKLNAYNHANRMVAILCNHQRSAPKTHEQSMEKMRDRLRSFKYERMKLRHVLFNADPKYKKKKPYANDESDLDDDWIEQHEESLKNKDIEKAQKKFAKDNEKLVEEGKAPLDESALQDKIDSIEADYEKLVSERGTERATLKRERPIEKLEENIQKLDEKMKTFKLQMDDREAGKEVALGTSKINYLDPRITAAWCKTHDVPIEKIFSKTLLVKFPWAMEVDNNWKF</sequence>
<dbReference type="GO" id="GO:0005694">
    <property type="term" value="C:chromosome"/>
    <property type="evidence" value="ECO:0007669"/>
    <property type="project" value="InterPro"/>
</dbReference>
<evidence type="ECO:0000256" key="2">
    <source>
        <dbReference type="ARBA" id="ARBA00006645"/>
    </source>
</evidence>
<dbReference type="Pfam" id="PF02919">
    <property type="entry name" value="Topoisom_I_N"/>
    <property type="match status" value="1"/>
</dbReference>
<feature type="active site" description="O-(3'-phospho-DNA)-tyrosine intermediate" evidence="6">
    <location>
        <position position="847"/>
    </location>
</feature>
<dbReference type="Gene3D" id="1.10.132.10">
    <property type="match status" value="1"/>
</dbReference>
<dbReference type="GO" id="GO:0007059">
    <property type="term" value="P:chromosome segregation"/>
    <property type="evidence" value="ECO:0007669"/>
    <property type="project" value="TreeGrafter"/>
</dbReference>
<evidence type="ECO:0000256" key="7">
    <source>
        <dbReference type="RuleBase" id="RU365101"/>
    </source>
</evidence>
<dbReference type="EMBL" id="GL945433">
    <property type="protein sequence ID" value="EGO25297.1"/>
    <property type="molecule type" value="Genomic_DNA"/>
</dbReference>
<evidence type="ECO:0000256" key="3">
    <source>
        <dbReference type="ARBA" id="ARBA00023029"/>
    </source>
</evidence>
<feature type="coiled-coil region" evidence="8">
    <location>
        <begin position="774"/>
        <end position="828"/>
    </location>
</feature>
<dbReference type="GO" id="GO:0005730">
    <property type="term" value="C:nucleolus"/>
    <property type="evidence" value="ECO:0007669"/>
    <property type="project" value="TreeGrafter"/>
</dbReference>
<dbReference type="PRINTS" id="PR00416">
    <property type="entry name" value="EUTPISMRASEI"/>
</dbReference>
<dbReference type="FunFam" id="3.90.15.10:FF:000002">
    <property type="entry name" value="DNA topoisomerase I"/>
    <property type="match status" value="1"/>
</dbReference>
<dbReference type="InterPro" id="IPR014727">
    <property type="entry name" value="TopoI_cat_a/b-sub_euk"/>
</dbReference>
<dbReference type="GeneID" id="18816462"/>
<dbReference type="CDD" id="cd00659">
    <property type="entry name" value="Topo_IB_C"/>
    <property type="match status" value="1"/>
</dbReference>
<comment type="function">
    <text evidence="7">Releases the supercoiling and torsional tension of DNA introduced during the DNA replication and transcription by transiently cleaving and rejoining one strand of the DNA duplex. Introduces a single-strand break via transesterification at the specific target site 5'-[CT]CCTTp site in duplex DNA. The scissile phosphodiester is attacked by the catalytic tyrosine of the enzyme, resulting in the formation of a DNA-(3'-phosphotyrosyl)-enzyme intermediate and the expulsion of a 5'-OH DNA strand. The free DNA strand then undergoes passage around the unbroken strand thus removing DNA supercoils. Finally, in the religation step, the DNA 5'-OH attacks the covalent intermediate to expel the active-site tyrosine and restore the DNA phosphodiester backbone.</text>
</comment>
<evidence type="ECO:0000256" key="4">
    <source>
        <dbReference type="ARBA" id="ARBA00023125"/>
    </source>
</evidence>
<dbReference type="GO" id="GO:0003917">
    <property type="term" value="F:DNA topoisomerase type I (single strand cut, ATP-independent) activity"/>
    <property type="evidence" value="ECO:0007669"/>
    <property type="project" value="UniProtKB-UniRule"/>
</dbReference>
<feature type="region of interest" description="Disordered" evidence="9">
    <location>
        <begin position="1"/>
        <end position="243"/>
    </location>
</feature>
<keyword evidence="4 6" id="KW-0238">DNA-binding</keyword>